<dbReference type="RefSeq" id="WP_186956823.1">
    <property type="nucleotide sequence ID" value="NZ_JACOFX010000024.1"/>
</dbReference>
<accession>A0ABR6ZHR4</accession>
<name>A0ABR6ZHR4_9BURK</name>
<evidence type="ECO:0000313" key="2">
    <source>
        <dbReference type="EMBL" id="MBC3911111.1"/>
    </source>
</evidence>
<gene>
    <name evidence="2" type="ORF">H8L47_26410</name>
</gene>
<proteinExistence type="predicted"/>
<evidence type="ECO:0008006" key="4">
    <source>
        <dbReference type="Google" id="ProtNLM"/>
    </source>
</evidence>
<evidence type="ECO:0000313" key="3">
    <source>
        <dbReference type="Proteomes" id="UP000646911"/>
    </source>
</evidence>
<dbReference type="Gene3D" id="1.25.40.10">
    <property type="entry name" value="Tetratricopeptide repeat domain"/>
    <property type="match status" value="1"/>
</dbReference>
<dbReference type="Proteomes" id="UP000646911">
    <property type="component" value="Unassembled WGS sequence"/>
</dbReference>
<evidence type="ECO:0000256" key="1">
    <source>
        <dbReference type="SAM" id="MobiDB-lite"/>
    </source>
</evidence>
<feature type="region of interest" description="Disordered" evidence="1">
    <location>
        <begin position="166"/>
        <end position="193"/>
    </location>
</feature>
<dbReference type="EMBL" id="JACOFX010000024">
    <property type="protein sequence ID" value="MBC3911111.1"/>
    <property type="molecule type" value="Genomic_DNA"/>
</dbReference>
<dbReference type="InterPro" id="IPR011990">
    <property type="entry name" value="TPR-like_helical_dom_sf"/>
</dbReference>
<sequence>MNTTTTANFDETLQEALRVSQTNDGPAAIALFQQALAINPQSATTYSLLAAEYITLGYVAESEAAYANALMLAPEFHLARFQMGLLQFTSARVAIALLTWQPLLALSDDHALKLFVMGFAHMAQDDFEVALGYFERGIQSNIDIPPLNTDIQRVIREIKSLQEKLALDATNSTEPTPTITPAEEENKHESEVETSAHFLLNNYQQQGPLH</sequence>
<protein>
    <recommendedName>
        <fullName evidence="4">Tetratricopeptide repeat protein</fullName>
    </recommendedName>
</protein>
<organism evidence="2 3">
    <name type="scientific">Undibacterium umbellatum</name>
    <dbReference type="NCBI Taxonomy" id="2762300"/>
    <lineage>
        <taxon>Bacteria</taxon>
        <taxon>Pseudomonadati</taxon>
        <taxon>Pseudomonadota</taxon>
        <taxon>Betaproteobacteria</taxon>
        <taxon>Burkholderiales</taxon>
        <taxon>Oxalobacteraceae</taxon>
        <taxon>Undibacterium</taxon>
    </lineage>
</organism>
<keyword evidence="3" id="KW-1185">Reference proteome</keyword>
<dbReference type="SUPFAM" id="SSF48452">
    <property type="entry name" value="TPR-like"/>
    <property type="match status" value="1"/>
</dbReference>
<reference evidence="2 3" key="1">
    <citation type="submission" date="2020-08" db="EMBL/GenBank/DDBJ databases">
        <title>Novel species isolated from subtropical streams in China.</title>
        <authorList>
            <person name="Lu H."/>
        </authorList>
    </citation>
    <scope>NUCLEOTIDE SEQUENCE [LARGE SCALE GENOMIC DNA]</scope>
    <source>
        <strain evidence="2 3">NL8W</strain>
    </source>
</reference>
<comment type="caution">
    <text evidence="2">The sequence shown here is derived from an EMBL/GenBank/DDBJ whole genome shotgun (WGS) entry which is preliminary data.</text>
</comment>